<sequence>MGFALNFLRLFYLKKSTQYLIIDSLLKKKYTTVDDLATDLYLSSPHIYRQINKLKKLFAEFHIQLDFNSHTETNLISEEKHLRLFAYDFFWNSYKGIEWPFTNVNKNLIRKEINSYSISEKETSEELRFQYLFSIIYIRGIIRGKCISLNKEMDQIIDSFMSVNNLSQSFENTLLYSKIPYQRLDINAEKRFLNFTLRMAIFDLDNDEQKRKIVSNLLTLDNPIMNYTNLFVTDLIQSFQLNLTPTERVYYLYYFTLLFMFIYYFDTDTQAFNEKKLQKSFFNTKNHGKIGNDIINFHTNFSKKHPRIRKKIIKKKFNQTFYNVIYFILYSHLSRPIKVYLQFSRTILGKIFIKKQLTSFFSKDQLILTSDTGQADIIISNSYEPFHKGVNFYYIDDFSDPCKWEDLISFIQRFIFNHNS</sequence>
<organism evidence="2 3">
    <name type="scientific">Bacillus bingmayongensis</name>
    <dbReference type="NCBI Taxonomy" id="1150157"/>
    <lineage>
        <taxon>Bacteria</taxon>
        <taxon>Bacillati</taxon>
        <taxon>Bacillota</taxon>
        <taxon>Bacilli</taxon>
        <taxon>Bacillales</taxon>
        <taxon>Bacillaceae</taxon>
        <taxon>Bacillus</taxon>
    </lineage>
</organism>
<reference evidence="3" key="1">
    <citation type="submission" date="2023-11" db="EMBL/GenBank/DDBJ databases">
        <title>Genome Sequence of Bacillus pseudomycoides stain BUPM19.</title>
        <authorList>
            <person name="Farhat A."/>
        </authorList>
    </citation>
    <scope>NUCLEOTIDE SEQUENCE [LARGE SCALE GENOMIC DNA]</scope>
    <source>
        <strain evidence="3">BUPM19</strain>
    </source>
</reference>
<evidence type="ECO:0000313" key="2">
    <source>
        <dbReference type="EMBL" id="MDZ5606379.1"/>
    </source>
</evidence>
<gene>
    <name evidence="2" type="ORF">U2I54_04480</name>
</gene>
<dbReference type="Pfam" id="PF05043">
    <property type="entry name" value="Mga"/>
    <property type="match status" value="1"/>
</dbReference>
<name>A0ABU5JSH8_9BACI</name>
<protein>
    <submittedName>
        <fullName evidence="2">Helix-turn-helix domain-containing protein</fullName>
    </submittedName>
</protein>
<dbReference type="InterPro" id="IPR007737">
    <property type="entry name" value="Mga_HTH"/>
</dbReference>
<dbReference type="RefSeq" id="WP_374217008.1">
    <property type="nucleotide sequence ID" value="NZ_JAXOVW010000006.1"/>
</dbReference>
<evidence type="ECO:0000313" key="3">
    <source>
        <dbReference type="Proteomes" id="UP001291930"/>
    </source>
</evidence>
<accession>A0ABU5JSH8</accession>
<keyword evidence="3" id="KW-1185">Reference proteome</keyword>
<evidence type="ECO:0000259" key="1">
    <source>
        <dbReference type="Pfam" id="PF05043"/>
    </source>
</evidence>
<feature type="domain" description="Mga helix-turn-helix" evidence="1">
    <location>
        <begin position="4"/>
        <end position="90"/>
    </location>
</feature>
<dbReference type="Proteomes" id="UP001291930">
    <property type="component" value="Unassembled WGS sequence"/>
</dbReference>
<dbReference type="EMBL" id="JAXOVW010000006">
    <property type="protein sequence ID" value="MDZ5606379.1"/>
    <property type="molecule type" value="Genomic_DNA"/>
</dbReference>
<proteinExistence type="predicted"/>
<comment type="caution">
    <text evidence="2">The sequence shown here is derived from an EMBL/GenBank/DDBJ whole genome shotgun (WGS) entry which is preliminary data.</text>
</comment>